<keyword evidence="1" id="KW-1133">Transmembrane helix</keyword>
<evidence type="ECO:0000313" key="2">
    <source>
        <dbReference type="EMBL" id="MDW2796175.1"/>
    </source>
</evidence>
<organism evidence="2 3">
    <name type="scientific">Clostridium boliviensis</name>
    <dbReference type="NCBI Taxonomy" id="318465"/>
    <lineage>
        <taxon>Bacteria</taxon>
        <taxon>Bacillati</taxon>
        <taxon>Bacillota</taxon>
        <taxon>Clostridia</taxon>
        <taxon>Eubacteriales</taxon>
        <taxon>Clostridiaceae</taxon>
        <taxon>Clostridium</taxon>
    </lineage>
</organism>
<dbReference type="Proteomes" id="UP001276854">
    <property type="component" value="Unassembled WGS sequence"/>
</dbReference>
<name>A0ABU4GEY1_9CLOT</name>
<dbReference type="RefSeq" id="WP_318062452.1">
    <property type="nucleotide sequence ID" value="NZ_JAWONS010000026.1"/>
</dbReference>
<feature type="transmembrane region" description="Helical" evidence="1">
    <location>
        <begin position="54"/>
        <end position="71"/>
    </location>
</feature>
<comment type="caution">
    <text evidence="2">The sequence shown here is derived from an EMBL/GenBank/DDBJ whole genome shotgun (WGS) entry which is preliminary data.</text>
</comment>
<gene>
    <name evidence="2" type="ORF">RZO55_01050</name>
</gene>
<evidence type="ECO:0000313" key="3">
    <source>
        <dbReference type="Proteomes" id="UP001276854"/>
    </source>
</evidence>
<dbReference type="EMBL" id="JAWONS010000026">
    <property type="protein sequence ID" value="MDW2796175.1"/>
    <property type="molecule type" value="Genomic_DNA"/>
</dbReference>
<keyword evidence="3" id="KW-1185">Reference proteome</keyword>
<keyword evidence="1" id="KW-0472">Membrane</keyword>
<evidence type="ECO:0000256" key="1">
    <source>
        <dbReference type="SAM" id="Phobius"/>
    </source>
</evidence>
<sequence>MMKWICGILGLAGGALIIAGVFTAGNKAVAVIGGADGPTSVFIAGKPNHVTSTAMLVSGIIIILGIIIIVVKNRK</sequence>
<protein>
    <submittedName>
        <fullName evidence="2">Oxaloacetate decarboxylase</fullName>
    </submittedName>
</protein>
<keyword evidence="1" id="KW-0812">Transmembrane</keyword>
<reference evidence="2 3" key="1">
    <citation type="submission" date="2023-10" db="EMBL/GenBank/DDBJ databases">
        <title>A novel Glycoside Hydrolase 43-Like Enzyme from Clostrdium boliviensis is an Endo-xylanase, and a Candidate for Xylooligosaccharides Production from Different Xylan Substrates.</title>
        <authorList>
            <person name="Alvarez M.T."/>
            <person name="Rocabado-Villegas L.R."/>
            <person name="Salas-Veizaga D.M."/>
            <person name="Linares-Pasten J.A."/>
            <person name="Gudmundsdottir E.E."/>
            <person name="Hreggvidsson G.O."/>
            <person name="Adlercreutz P."/>
            <person name="Nordberg Karlsson E."/>
        </authorList>
    </citation>
    <scope>NUCLEOTIDE SEQUENCE [LARGE SCALE GENOMIC DNA]</scope>
    <source>
        <strain evidence="2 3">E-1</strain>
    </source>
</reference>
<accession>A0ABU4GEY1</accession>
<proteinExistence type="predicted"/>